<evidence type="ECO:0000256" key="8">
    <source>
        <dbReference type="ARBA" id="ARBA00023065"/>
    </source>
</evidence>
<name>A0A7Z7K969_STRAG</name>
<dbReference type="InterPro" id="IPR003593">
    <property type="entry name" value="AAA+_ATPase"/>
</dbReference>
<evidence type="ECO:0000256" key="9">
    <source>
        <dbReference type="ARBA" id="ARBA00023136"/>
    </source>
</evidence>
<dbReference type="Proteomes" id="UP000250200">
    <property type="component" value="Unassembled WGS sequence"/>
</dbReference>
<dbReference type="Gene3D" id="3.40.50.300">
    <property type="entry name" value="P-loop containing nucleotide triphosphate hydrolases"/>
    <property type="match status" value="1"/>
</dbReference>
<dbReference type="GO" id="GO:0005886">
    <property type="term" value="C:plasma membrane"/>
    <property type="evidence" value="ECO:0007669"/>
    <property type="project" value="UniProtKB-SubCell"/>
</dbReference>
<comment type="caution">
    <text evidence="11">The sequence shown here is derived from an EMBL/GenBank/DDBJ whole genome shotgun (WGS) entry which is preliminary data.</text>
</comment>
<keyword evidence="3" id="KW-1003">Cell membrane</keyword>
<dbReference type="InterPro" id="IPR003439">
    <property type="entry name" value="ABC_transporter-like_ATP-bd"/>
</dbReference>
<dbReference type="SMART" id="SM00382">
    <property type="entry name" value="AAA"/>
    <property type="match status" value="1"/>
</dbReference>
<keyword evidence="7" id="KW-0408">Iron</keyword>
<dbReference type="Pfam" id="PF00005">
    <property type="entry name" value="ABC_tran"/>
    <property type="match status" value="1"/>
</dbReference>
<dbReference type="PANTHER" id="PTHR42771:SF4">
    <property type="entry name" value="IRON(3+)-HYDROXAMATE IMPORT ATP-BINDING PROTEIN FHUC"/>
    <property type="match status" value="1"/>
</dbReference>
<evidence type="ECO:0000256" key="7">
    <source>
        <dbReference type="ARBA" id="ARBA00023004"/>
    </source>
</evidence>
<evidence type="ECO:0000256" key="4">
    <source>
        <dbReference type="ARBA" id="ARBA00022496"/>
    </source>
</evidence>
<keyword evidence="6 11" id="KW-0067">ATP-binding</keyword>
<dbReference type="EMBL" id="UAVB01000001">
    <property type="protein sequence ID" value="SQA18889.1"/>
    <property type="molecule type" value="Genomic_DNA"/>
</dbReference>
<dbReference type="InterPro" id="IPR027417">
    <property type="entry name" value="P-loop_NTPase"/>
</dbReference>
<dbReference type="PANTHER" id="PTHR42771">
    <property type="entry name" value="IRON(3+)-HYDROXAMATE IMPORT ATP-BINDING PROTEIN FHUC"/>
    <property type="match status" value="1"/>
</dbReference>
<evidence type="ECO:0000259" key="10">
    <source>
        <dbReference type="PROSITE" id="PS50893"/>
    </source>
</evidence>
<keyword evidence="8" id="KW-0406">Ion transport</keyword>
<dbReference type="GO" id="GO:0016887">
    <property type="term" value="F:ATP hydrolysis activity"/>
    <property type="evidence" value="ECO:0007669"/>
    <property type="project" value="InterPro"/>
</dbReference>
<feature type="domain" description="ABC transporter" evidence="10">
    <location>
        <begin position="4"/>
        <end position="240"/>
    </location>
</feature>
<dbReference type="SUPFAM" id="SSF52540">
    <property type="entry name" value="P-loop containing nucleoside triphosphate hydrolases"/>
    <property type="match status" value="1"/>
</dbReference>
<keyword evidence="2" id="KW-0813">Transport</keyword>
<dbReference type="InterPro" id="IPR017871">
    <property type="entry name" value="ABC_transporter-like_CS"/>
</dbReference>
<dbReference type="AlphaFoldDB" id="A0A7Z7K969"/>
<proteinExistence type="predicted"/>
<dbReference type="PROSITE" id="PS00211">
    <property type="entry name" value="ABC_TRANSPORTER_1"/>
    <property type="match status" value="1"/>
</dbReference>
<sequence>MSHIKAENIIVSYDQKEIINNLSLSILNQKITTIIGANGCGKSTLLKALTRIHKIKDGTITIDGHDIAHLPTKEIAKKIALLPQVLEATEGITVYELISYGRFPHQKYLGNLTNDDRSKIHWAMEMTNVAQFANRDVDDLSGGQRQKVWIAMALAQDTDTIFLDEPTTYLDMNHQLEVLELLKKLNDETQKTIIMVLHDLNLSARYSDYLVAMKTGKIIYEGSPSQIMTKDIIKDIFKIPNCQIKLDILRNSEKPDMVFDNLKIS</sequence>
<evidence type="ECO:0000256" key="1">
    <source>
        <dbReference type="ARBA" id="ARBA00004202"/>
    </source>
</evidence>
<dbReference type="RefSeq" id="WP_154801173.1">
    <property type="nucleotide sequence ID" value="NZ_UAVB01000001.1"/>
</dbReference>
<keyword evidence="9" id="KW-0472">Membrane</keyword>
<evidence type="ECO:0000313" key="11">
    <source>
        <dbReference type="EMBL" id="SQA18889.1"/>
    </source>
</evidence>
<dbReference type="FunFam" id="3.40.50.300:FF:000134">
    <property type="entry name" value="Iron-enterobactin ABC transporter ATP-binding protein"/>
    <property type="match status" value="1"/>
</dbReference>
<protein>
    <submittedName>
        <fullName evidence="11">Ferrichrome transport ATP-binding protein FhuC (TC 3.A.1.14.3)</fullName>
    </submittedName>
</protein>
<evidence type="ECO:0000256" key="3">
    <source>
        <dbReference type="ARBA" id="ARBA00022475"/>
    </source>
</evidence>
<evidence type="ECO:0000256" key="6">
    <source>
        <dbReference type="ARBA" id="ARBA00022840"/>
    </source>
</evidence>
<organism evidence="11 12">
    <name type="scientific">Streptococcus agalactiae</name>
    <dbReference type="NCBI Taxonomy" id="1311"/>
    <lineage>
        <taxon>Bacteria</taxon>
        <taxon>Bacillati</taxon>
        <taxon>Bacillota</taxon>
        <taxon>Bacilli</taxon>
        <taxon>Lactobacillales</taxon>
        <taxon>Streptococcaceae</taxon>
        <taxon>Streptococcus</taxon>
    </lineage>
</organism>
<dbReference type="GO" id="GO:0006826">
    <property type="term" value="P:iron ion transport"/>
    <property type="evidence" value="ECO:0007669"/>
    <property type="project" value="UniProtKB-KW"/>
</dbReference>
<dbReference type="CDD" id="cd03214">
    <property type="entry name" value="ABC_Iron-Siderophores_B12_Hemin"/>
    <property type="match status" value="1"/>
</dbReference>
<dbReference type="InterPro" id="IPR051535">
    <property type="entry name" value="Siderophore_ABC-ATPase"/>
</dbReference>
<evidence type="ECO:0000256" key="2">
    <source>
        <dbReference type="ARBA" id="ARBA00022448"/>
    </source>
</evidence>
<gene>
    <name evidence="11" type="primary">yusV_2</name>
    <name evidence="11" type="ORF">NCTC8181_01942</name>
</gene>
<dbReference type="PROSITE" id="PS50893">
    <property type="entry name" value="ABC_TRANSPORTER_2"/>
    <property type="match status" value="1"/>
</dbReference>
<reference evidence="11 12" key="1">
    <citation type="submission" date="2018-06" db="EMBL/GenBank/DDBJ databases">
        <authorList>
            <consortium name="Pathogen Informatics"/>
            <person name="Doyle S."/>
        </authorList>
    </citation>
    <scope>NUCLEOTIDE SEQUENCE [LARGE SCALE GENOMIC DNA]</scope>
    <source>
        <strain evidence="11 12">NCTC8181</strain>
    </source>
</reference>
<evidence type="ECO:0000256" key="5">
    <source>
        <dbReference type="ARBA" id="ARBA00022741"/>
    </source>
</evidence>
<accession>A0A7Z7K969</accession>
<dbReference type="GO" id="GO:0005524">
    <property type="term" value="F:ATP binding"/>
    <property type="evidence" value="ECO:0007669"/>
    <property type="project" value="UniProtKB-KW"/>
</dbReference>
<keyword evidence="5" id="KW-0547">Nucleotide-binding</keyword>
<evidence type="ECO:0000313" key="12">
    <source>
        <dbReference type="Proteomes" id="UP000250200"/>
    </source>
</evidence>
<comment type="subcellular location">
    <subcellularLocation>
        <location evidence="1">Cell membrane</location>
        <topology evidence="1">Peripheral membrane protein</topology>
    </subcellularLocation>
</comment>
<keyword evidence="4" id="KW-0410">Iron transport</keyword>